<sequence>MKLFVSATSVFVRKVRVVVRERGLAARIEEISRLPVEAAPDLVAANPLSQLPALIDDEGVCWTDSGLISAWLATQGQGPRLLPDYGTDDYWRVRRVETAGAGLNEMMAKIVYENRRPETERSPFWLDRWEGNLKRAFAVADEMCPDANVFDMGTLTLGVAATFCDFRMTHLDWRAIAPRIAALQEVLERRQSFIDTYPK</sequence>
<accession>A0A1G4TCB7</accession>
<protein>
    <submittedName>
        <fullName evidence="2">Glutathione S-transferase</fullName>
    </submittedName>
</protein>
<organism evidence="2 3">
    <name type="scientific">Asticcacaulis taihuensis</name>
    <dbReference type="NCBI Taxonomy" id="260084"/>
    <lineage>
        <taxon>Bacteria</taxon>
        <taxon>Pseudomonadati</taxon>
        <taxon>Pseudomonadota</taxon>
        <taxon>Alphaproteobacteria</taxon>
        <taxon>Caulobacterales</taxon>
        <taxon>Caulobacteraceae</taxon>
        <taxon>Asticcacaulis</taxon>
    </lineage>
</organism>
<dbReference type="GO" id="GO:0016740">
    <property type="term" value="F:transferase activity"/>
    <property type="evidence" value="ECO:0007669"/>
    <property type="project" value="UniProtKB-KW"/>
</dbReference>
<dbReference type="InterPro" id="IPR036249">
    <property type="entry name" value="Thioredoxin-like_sf"/>
</dbReference>
<dbReference type="AlphaFoldDB" id="A0A1G4TCB7"/>
<dbReference type="InterPro" id="IPR004045">
    <property type="entry name" value="Glutathione_S-Trfase_N"/>
</dbReference>
<dbReference type="PROSITE" id="PS50404">
    <property type="entry name" value="GST_NTER"/>
    <property type="match status" value="1"/>
</dbReference>
<proteinExistence type="predicted"/>
<dbReference type="EMBL" id="FMTS01000007">
    <property type="protein sequence ID" value="SCW79030.1"/>
    <property type="molecule type" value="Genomic_DNA"/>
</dbReference>
<dbReference type="SUPFAM" id="SSF52833">
    <property type="entry name" value="Thioredoxin-like"/>
    <property type="match status" value="1"/>
</dbReference>
<evidence type="ECO:0000259" key="1">
    <source>
        <dbReference type="PROSITE" id="PS50404"/>
    </source>
</evidence>
<dbReference type="STRING" id="260084.SAMN02927928_3444"/>
<evidence type="ECO:0000313" key="2">
    <source>
        <dbReference type="EMBL" id="SCW79030.1"/>
    </source>
</evidence>
<dbReference type="RefSeq" id="WP_090650353.1">
    <property type="nucleotide sequence ID" value="NZ_CBCRYE010000007.1"/>
</dbReference>
<dbReference type="OrthoDB" id="9795329at2"/>
<keyword evidence="3" id="KW-1185">Reference proteome</keyword>
<dbReference type="Proteomes" id="UP000199150">
    <property type="component" value="Unassembled WGS sequence"/>
</dbReference>
<evidence type="ECO:0000313" key="3">
    <source>
        <dbReference type="Proteomes" id="UP000199150"/>
    </source>
</evidence>
<reference evidence="3" key="1">
    <citation type="submission" date="2016-10" db="EMBL/GenBank/DDBJ databases">
        <authorList>
            <person name="Varghese N."/>
            <person name="Submissions S."/>
        </authorList>
    </citation>
    <scope>NUCLEOTIDE SEQUENCE [LARGE SCALE GENOMIC DNA]</scope>
    <source>
        <strain evidence="3">CGMCC 1.3431</strain>
    </source>
</reference>
<keyword evidence="2" id="KW-0808">Transferase</keyword>
<gene>
    <name evidence="2" type="ORF">SAMN02927928_3444</name>
</gene>
<name>A0A1G4TCB7_9CAUL</name>
<dbReference type="Gene3D" id="1.20.1050.10">
    <property type="match status" value="1"/>
</dbReference>
<dbReference type="Pfam" id="PF13409">
    <property type="entry name" value="GST_N_2"/>
    <property type="match status" value="1"/>
</dbReference>
<feature type="domain" description="GST N-terminal" evidence="1">
    <location>
        <begin position="1"/>
        <end position="80"/>
    </location>
</feature>
<dbReference type="Gene3D" id="3.40.30.10">
    <property type="entry name" value="Glutaredoxin"/>
    <property type="match status" value="1"/>
</dbReference>